<keyword evidence="1" id="KW-0812">Transmembrane</keyword>
<proteinExistence type="predicted"/>
<accession>A0A819TCK7</accession>
<dbReference type="Proteomes" id="UP000663874">
    <property type="component" value="Unassembled WGS sequence"/>
</dbReference>
<reference evidence="2" key="1">
    <citation type="submission" date="2021-02" db="EMBL/GenBank/DDBJ databases">
        <authorList>
            <person name="Nowell W R."/>
        </authorList>
    </citation>
    <scope>NUCLEOTIDE SEQUENCE</scope>
</reference>
<keyword evidence="1" id="KW-1133">Transmembrane helix</keyword>
<name>A0A819TCK7_9BILA</name>
<organism evidence="2 3">
    <name type="scientific">Rotaria sordida</name>
    <dbReference type="NCBI Taxonomy" id="392033"/>
    <lineage>
        <taxon>Eukaryota</taxon>
        <taxon>Metazoa</taxon>
        <taxon>Spiralia</taxon>
        <taxon>Gnathifera</taxon>
        <taxon>Rotifera</taxon>
        <taxon>Eurotatoria</taxon>
        <taxon>Bdelloidea</taxon>
        <taxon>Philodinida</taxon>
        <taxon>Philodinidae</taxon>
        <taxon>Rotaria</taxon>
    </lineage>
</organism>
<evidence type="ECO:0000313" key="3">
    <source>
        <dbReference type="Proteomes" id="UP000663874"/>
    </source>
</evidence>
<evidence type="ECO:0000313" key="2">
    <source>
        <dbReference type="EMBL" id="CAF4074713.1"/>
    </source>
</evidence>
<dbReference type="AlphaFoldDB" id="A0A819TCK7"/>
<dbReference type="EMBL" id="CAJOBE010008996">
    <property type="protein sequence ID" value="CAF4074713.1"/>
    <property type="molecule type" value="Genomic_DNA"/>
</dbReference>
<feature type="transmembrane region" description="Helical" evidence="1">
    <location>
        <begin position="57"/>
        <end position="77"/>
    </location>
</feature>
<comment type="caution">
    <text evidence="2">The sequence shown here is derived from an EMBL/GenBank/DDBJ whole genome shotgun (WGS) entry which is preliminary data.</text>
</comment>
<gene>
    <name evidence="2" type="ORF">FNK824_LOCUS30011</name>
</gene>
<protein>
    <submittedName>
        <fullName evidence="2">Uncharacterized protein</fullName>
    </submittedName>
</protein>
<keyword evidence="1" id="KW-0472">Membrane</keyword>
<evidence type="ECO:0000256" key="1">
    <source>
        <dbReference type="SAM" id="Phobius"/>
    </source>
</evidence>
<sequence length="78" mass="8356">MTTTYICQRCLQLPPPPPIFSMGPPPNILSIDIRCSSRFLSSSFIQHKKVASSSSSVSVVLGLVIALLIATGTILLIK</sequence>